<protein>
    <submittedName>
        <fullName evidence="6">Tetratricopeptide repeat protein</fullName>
    </submittedName>
</protein>
<evidence type="ECO:0000256" key="2">
    <source>
        <dbReference type="ARBA" id="ARBA00022803"/>
    </source>
</evidence>
<name>A0ABW5D3K1_9BACT</name>
<dbReference type="Pfam" id="PF13432">
    <property type="entry name" value="TPR_16"/>
    <property type="match status" value="1"/>
</dbReference>
<gene>
    <name evidence="6" type="ORF">ACFSSA_01595</name>
</gene>
<evidence type="ECO:0000256" key="1">
    <source>
        <dbReference type="ARBA" id="ARBA00022737"/>
    </source>
</evidence>
<dbReference type="Pfam" id="PF13174">
    <property type="entry name" value="TPR_6"/>
    <property type="match status" value="2"/>
</dbReference>
<dbReference type="Proteomes" id="UP001597375">
    <property type="component" value="Unassembled WGS sequence"/>
</dbReference>
<sequence>MKKLILALALVATSLPLAAAEEDDLPSLVNKGLQAMNEGNWEQALALNAEAVERFGGETALQLHGPQFGVIWFRKGISELKLRKYEDAMKSFEVTYKDFPNEGNTKGKNIFNKQALLKWGEAAMAAGQYELAIEKWKKFIQERDKARDSYPQGAFHINLAISFFRLGQMEEGIEHLEISIKNKDTFPTPRAAIVSGFQALVAAAVAAKDEQTALDFIEKNRGELIVEPFEMQRFSKLFMKLAGDAIAAKMPKLALNLYQFVPSTQVAIDDLRARINAMGALPRFADGATQLDKASMEKELAALEAEQRSSKSIEMIKLAAIAYLHEANGYVPGAYAAYLQLETHYPKAEKREDNLYNLVRTSSILGDVETTKKYGELFSKQFANSEHNANVQKMLLSSLFFDGKYETSIEIASDIIENNKAKEETPEHDLALFVLGGSYFYTGQYEKAEPILDQHVEKYPESLFALTSAYFQASNTSRLQLWTKAASQLDAFLTKYSDAKDQTYIPLALYDRANAHYSEEQPEGALEKLNRIIKEFPDSPITDQAYNLKGNVMQGEDKLEEAEESYKKALELAEARGHGGVAGEALYYLVALIGDQPEGDDSKEKLKEAVPFADLYWEKYSAGSPYNAQMAVAQLAPMSAAGRDDESLERLQKVISTMAKMPEAYGLEAAINSYTEAYLKKYTPEELKEHYYNFPGISVQDKAARALLRIAVIGVFEKVAENNENADKQRAAKAMIQVLFRNLKEDFEFKDLSNYILVKLGDYLRTNTSAPREAVPYYDEALKRPDKSYNFAALLGRADVYGNSSQDADLNKALEDFERIFKESDEKGQREFALFRIIEVLMKKGDYAKAAERANQYLNRDKEAGEVHGFTKYSPEVGYILAKSFEERDMIDDAISMYVKVWSAHMGYVKVSAPAIEAWMKLSHKRNNQSSDPQVPSDRQGAYEGGHRYIELTGRFKDKLSPGDLKLWEAVETLTETYEADPNIKSVEQIKKEKEEAAKKRR</sequence>
<keyword evidence="1" id="KW-0677">Repeat</keyword>
<dbReference type="InterPro" id="IPR019734">
    <property type="entry name" value="TPR_rpt"/>
</dbReference>
<dbReference type="RefSeq" id="WP_386818016.1">
    <property type="nucleotide sequence ID" value="NZ_JBHUIT010000002.1"/>
</dbReference>
<accession>A0ABW5D3K1</accession>
<feature type="compositionally biased region" description="Basic and acidic residues" evidence="4">
    <location>
        <begin position="988"/>
        <end position="1002"/>
    </location>
</feature>
<evidence type="ECO:0000256" key="4">
    <source>
        <dbReference type="SAM" id="MobiDB-lite"/>
    </source>
</evidence>
<reference evidence="7" key="1">
    <citation type="journal article" date="2019" name="Int. J. Syst. Evol. Microbiol.">
        <title>The Global Catalogue of Microorganisms (GCM) 10K type strain sequencing project: providing services to taxonomists for standard genome sequencing and annotation.</title>
        <authorList>
            <consortium name="The Broad Institute Genomics Platform"/>
            <consortium name="The Broad Institute Genome Sequencing Center for Infectious Disease"/>
            <person name="Wu L."/>
            <person name="Ma J."/>
        </authorList>
    </citation>
    <scope>NUCLEOTIDE SEQUENCE [LARGE SCALE GENOMIC DNA]</scope>
    <source>
        <strain evidence="7">CGMCC 4.7106</strain>
    </source>
</reference>
<dbReference type="PROSITE" id="PS50005">
    <property type="entry name" value="TPR"/>
    <property type="match status" value="1"/>
</dbReference>
<dbReference type="PANTHER" id="PTHR44943">
    <property type="entry name" value="CELLULOSE SYNTHASE OPERON PROTEIN C"/>
    <property type="match status" value="1"/>
</dbReference>
<dbReference type="SUPFAM" id="SSF48452">
    <property type="entry name" value="TPR-like"/>
    <property type="match status" value="3"/>
</dbReference>
<feature type="repeat" description="TPR" evidence="3">
    <location>
        <begin position="543"/>
        <end position="576"/>
    </location>
</feature>
<proteinExistence type="predicted"/>
<evidence type="ECO:0000256" key="3">
    <source>
        <dbReference type="PROSITE-ProRule" id="PRU00339"/>
    </source>
</evidence>
<dbReference type="InterPro" id="IPR051685">
    <property type="entry name" value="Ycf3/AcsC/BcsC/TPR_MFPF"/>
</dbReference>
<evidence type="ECO:0000313" key="7">
    <source>
        <dbReference type="Proteomes" id="UP001597375"/>
    </source>
</evidence>
<evidence type="ECO:0000313" key="6">
    <source>
        <dbReference type="EMBL" id="MFD2255357.1"/>
    </source>
</evidence>
<dbReference type="InterPro" id="IPR011990">
    <property type="entry name" value="TPR-like_helical_dom_sf"/>
</dbReference>
<dbReference type="Gene3D" id="1.25.40.10">
    <property type="entry name" value="Tetratricopeptide repeat domain"/>
    <property type="match status" value="3"/>
</dbReference>
<feature type="region of interest" description="Disordered" evidence="4">
    <location>
        <begin position="982"/>
        <end position="1002"/>
    </location>
</feature>
<keyword evidence="2 3" id="KW-0802">TPR repeat</keyword>
<feature type="signal peptide" evidence="5">
    <location>
        <begin position="1"/>
        <end position="19"/>
    </location>
</feature>
<dbReference type="SMART" id="SM00028">
    <property type="entry name" value="TPR"/>
    <property type="match status" value="8"/>
</dbReference>
<dbReference type="EMBL" id="JBHUIT010000002">
    <property type="protein sequence ID" value="MFD2255357.1"/>
    <property type="molecule type" value="Genomic_DNA"/>
</dbReference>
<evidence type="ECO:0000256" key="5">
    <source>
        <dbReference type="SAM" id="SignalP"/>
    </source>
</evidence>
<dbReference type="PANTHER" id="PTHR44943:SF8">
    <property type="entry name" value="TPR REPEAT-CONTAINING PROTEIN MJ0263"/>
    <property type="match status" value="1"/>
</dbReference>
<keyword evidence="7" id="KW-1185">Reference proteome</keyword>
<organism evidence="6 7">
    <name type="scientific">Luteolibacter algae</name>
    <dbReference type="NCBI Taxonomy" id="454151"/>
    <lineage>
        <taxon>Bacteria</taxon>
        <taxon>Pseudomonadati</taxon>
        <taxon>Verrucomicrobiota</taxon>
        <taxon>Verrucomicrobiia</taxon>
        <taxon>Verrucomicrobiales</taxon>
        <taxon>Verrucomicrobiaceae</taxon>
        <taxon>Luteolibacter</taxon>
    </lineage>
</organism>
<feature type="chain" id="PRO_5045694197" evidence="5">
    <location>
        <begin position="20"/>
        <end position="1002"/>
    </location>
</feature>
<keyword evidence="5" id="KW-0732">Signal</keyword>
<comment type="caution">
    <text evidence="6">The sequence shown here is derived from an EMBL/GenBank/DDBJ whole genome shotgun (WGS) entry which is preliminary data.</text>
</comment>